<evidence type="ECO:0000256" key="3">
    <source>
        <dbReference type="ARBA" id="ARBA00023306"/>
    </source>
</evidence>
<dbReference type="OMA" id="DELEGCC"/>
<evidence type="ECO:0000256" key="5">
    <source>
        <dbReference type="SAM" id="MobiDB-lite"/>
    </source>
</evidence>
<evidence type="ECO:0000256" key="4">
    <source>
        <dbReference type="RuleBase" id="RU000383"/>
    </source>
</evidence>
<comment type="caution">
    <text evidence="8">The sequence shown here is derived from an EMBL/GenBank/DDBJ whole genome shotgun (WGS) entry which is preliminary data.</text>
</comment>
<sequence>MLAKYSSTMTRTTGPPTRFLSNLKRPRGFAQETVPHREALRELPSNATAHPPPRGDWRQREKDPAGRSSGRAASFENFFPPSFLDELEGCCNDYPTGNAKANARDGPCTASTQYATCKEDDAGTISTGGAENGGEGAPIQSLPDFHEAEGRPSGVLNTTTCTMDMLSDTKIPEEEMSEQYSLDVYNYLKNLEQELLPDHLYMHRRPHIPSYMRSDLVDWLVALADAYGLEDEKLFLAVSYIDRFLSLTSVQRNCLQLLATTALFTASKFEGGDQRRCSDLLFASGNIYTEEDVLGMERHMLKILNYDIGAPTVYFFLRCFAQVSQAPDRVRLLAQYFCELALLDDDPYLRFPPSVIAGAALCLANHTLDRQPWGRELAEYSGYEVAHFQECLSFLQKSASHAPSRSQQAVRNKFNATKYLHVSSLKPSPSIPR</sequence>
<dbReference type="InterPro" id="IPR013763">
    <property type="entry name" value="Cyclin-like_dom"/>
</dbReference>
<name>A0A9J6F6Y0_HAELO</name>
<keyword evidence="1" id="KW-0132">Cell division</keyword>
<keyword evidence="2 4" id="KW-0195">Cyclin</keyword>
<dbReference type="GO" id="GO:0051301">
    <property type="term" value="P:cell division"/>
    <property type="evidence" value="ECO:0007669"/>
    <property type="project" value="UniProtKB-KW"/>
</dbReference>
<feature type="region of interest" description="Disordered" evidence="5">
    <location>
        <begin position="1"/>
        <end position="72"/>
    </location>
</feature>
<protein>
    <recommendedName>
        <fullName evidence="10">Cyclin N-terminal domain-containing protein</fullName>
    </recommendedName>
</protein>
<dbReference type="AlphaFoldDB" id="A0A9J6F6Y0"/>
<dbReference type="InterPro" id="IPR039361">
    <property type="entry name" value="Cyclin"/>
</dbReference>
<keyword evidence="3" id="KW-0131">Cell cycle</keyword>
<dbReference type="InterPro" id="IPR004367">
    <property type="entry name" value="Cyclin_C-dom"/>
</dbReference>
<dbReference type="GO" id="GO:0000278">
    <property type="term" value="P:mitotic cell cycle"/>
    <property type="evidence" value="ECO:0007669"/>
    <property type="project" value="UniProtKB-ARBA"/>
</dbReference>
<feature type="domain" description="Cyclin C-terminal" evidence="7">
    <location>
        <begin position="311"/>
        <end position="428"/>
    </location>
</feature>
<dbReference type="SUPFAM" id="SSF47954">
    <property type="entry name" value="Cyclin-like"/>
    <property type="match status" value="2"/>
</dbReference>
<accession>A0A9J6F6Y0</accession>
<evidence type="ECO:0000259" key="6">
    <source>
        <dbReference type="SMART" id="SM00385"/>
    </source>
</evidence>
<feature type="domain" description="Cyclin-like" evidence="6">
    <location>
        <begin position="315"/>
        <end position="397"/>
    </location>
</feature>
<evidence type="ECO:0000256" key="1">
    <source>
        <dbReference type="ARBA" id="ARBA00022618"/>
    </source>
</evidence>
<dbReference type="PANTHER" id="PTHR10177">
    <property type="entry name" value="CYCLINS"/>
    <property type="match status" value="1"/>
</dbReference>
<feature type="compositionally biased region" description="Polar residues" evidence="5">
    <location>
        <begin position="1"/>
        <end position="15"/>
    </location>
</feature>
<dbReference type="VEuPathDB" id="VectorBase:HLOH_058788"/>
<evidence type="ECO:0000313" key="8">
    <source>
        <dbReference type="EMBL" id="KAH9360582.1"/>
    </source>
</evidence>
<keyword evidence="9" id="KW-1185">Reference proteome</keyword>
<dbReference type="SMART" id="SM01332">
    <property type="entry name" value="Cyclin_C"/>
    <property type="match status" value="1"/>
</dbReference>
<reference evidence="8 9" key="1">
    <citation type="journal article" date="2020" name="Cell">
        <title>Large-Scale Comparative Analyses of Tick Genomes Elucidate Their Genetic Diversity and Vector Capacities.</title>
        <authorList>
            <consortium name="Tick Genome and Microbiome Consortium (TIGMIC)"/>
            <person name="Jia N."/>
            <person name="Wang J."/>
            <person name="Shi W."/>
            <person name="Du L."/>
            <person name="Sun Y."/>
            <person name="Zhan W."/>
            <person name="Jiang J.F."/>
            <person name="Wang Q."/>
            <person name="Zhang B."/>
            <person name="Ji P."/>
            <person name="Bell-Sakyi L."/>
            <person name="Cui X.M."/>
            <person name="Yuan T.T."/>
            <person name="Jiang B.G."/>
            <person name="Yang W.F."/>
            <person name="Lam T.T."/>
            <person name="Chang Q.C."/>
            <person name="Ding S.J."/>
            <person name="Wang X.J."/>
            <person name="Zhu J.G."/>
            <person name="Ruan X.D."/>
            <person name="Zhao L."/>
            <person name="Wei J.T."/>
            <person name="Ye R.Z."/>
            <person name="Que T.C."/>
            <person name="Du C.H."/>
            <person name="Zhou Y.H."/>
            <person name="Cheng J.X."/>
            <person name="Dai P.F."/>
            <person name="Guo W.B."/>
            <person name="Han X.H."/>
            <person name="Huang E.J."/>
            <person name="Li L.F."/>
            <person name="Wei W."/>
            <person name="Gao Y.C."/>
            <person name="Liu J.Z."/>
            <person name="Shao H.Z."/>
            <person name="Wang X."/>
            <person name="Wang C.C."/>
            <person name="Yang T.C."/>
            <person name="Huo Q.B."/>
            <person name="Li W."/>
            <person name="Chen H.Y."/>
            <person name="Chen S.E."/>
            <person name="Zhou L.G."/>
            <person name="Ni X.B."/>
            <person name="Tian J.H."/>
            <person name="Sheng Y."/>
            <person name="Liu T."/>
            <person name="Pan Y.S."/>
            <person name="Xia L.Y."/>
            <person name="Li J."/>
            <person name="Zhao F."/>
            <person name="Cao W.C."/>
        </authorList>
    </citation>
    <scope>NUCLEOTIDE SEQUENCE [LARGE SCALE GENOMIC DNA]</scope>
    <source>
        <strain evidence="8">HaeL-2018</strain>
    </source>
</reference>
<dbReference type="FunFam" id="1.10.472.10:FF:000013">
    <property type="entry name" value="Cyclin A1"/>
    <property type="match status" value="1"/>
</dbReference>
<evidence type="ECO:0000256" key="2">
    <source>
        <dbReference type="ARBA" id="ARBA00023127"/>
    </source>
</evidence>
<dbReference type="SMART" id="SM00385">
    <property type="entry name" value="CYCLIN"/>
    <property type="match status" value="2"/>
</dbReference>
<dbReference type="OrthoDB" id="6437110at2759"/>
<dbReference type="Gene3D" id="1.10.472.10">
    <property type="entry name" value="Cyclin-like"/>
    <property type="match status" value="2"/>
</dbReference>
<dbReference type="Pfam" id="PF02984">
    <property type="entry name" value="Cyclin_C"/>
    <property type="match status" value="1"/>
</dbReference>
<proteinExistence type="inferred from homology"/>
<organism evidence="8 9">
    <name type="scientific">Haemaphysalis longicornis</name>
    <name type="common">Bush tick</name>
    <dbReference type="NCBI Taxonomy" id="44386"/>
    <lineage>
        <taxon>Eukaryota</taxon>
        <taxon>Metazoa</taxon>
        <taxon>Ecdysozoa</taxon>
        <taxon>Arthropoda</taxon>
        <taxon>Chelicerata</taxon>
        <taxon>Arachnida</taxon>
        <taxon>Acari</taxon>
        <taxon>Parasitiformes</taxon>
        <taxon>Ixodida</taxon>
        <taxon>Ixodoidea</taxon>
        <taxon>Ixodidae</taxon>
        <taxon>Haemaphysalinae</taxon>
        <taxon>Haemaphysalis</taxon>
    </lineage>
</organism>
<feature type="compositionally biased region" description="Basic and acidic residues" evidence="5">
    <location>
        <begin position="53"/>
        <end position="65"/>
    </location>
</feature>
<dbReference type="InterPro" id="IPR048258">
    <property type="entry name" value="Cyclins_cyclin-box"/>
</dbReference>
<dbReference type="InterPro" id="IPR036915">
    <property type="entry name" value="Cyclin-like_sf"/>
</dbReference>
<evidence type="ECO:0000313" key="9">
    <source>
        <dbReference type="Proteomes" id="UP000821853"/>
    </source>
</evidence>
<comment type="similarity">
    <text evidence="4">Belongs to the cyclin family.</text>
</comment>
<evidence type="ECO:0008006" key="10">
    <source>
        <dbReference type="Google" id="ProtNLM"/>
    </source>
</evidence>
<feature type="domain" description="Cyclin-like" evidence="6">
    <location>
        <begin position="218"/>
        <end position="302"/>
    </location>
</feature>
<dbReference type="Proteomes" id="UP000821853">
    <property type="component" value="Chromosome 1"/>
</dbReference>
<dbReference type="Pfam" id="PF00134">
    <property type="entry name" value="Cyclin_N"/>
    <property type="match status" value="1"/>
</dbReference>
<gene>
    <name evidence="8" type="ORF">HPB48_012931</name>
</gene>
<evidence type="ECO:0000259" key="7">
    <source>
        <dbReference type="SMART" id="SM01332"/>
    </source>
</evidence>
<dbReference type="InterPro" id="IPR006671">
    <property type="entry name" value="Cyclin_N"/>
</dbReference>
<dbReference type="PROSITE" id="PS00292">
    <property type="entry name" value="CYCLINS"/>
    <property type="match status" value="1"/>
</dbReference>
<dbReference type="EMBL" id="JABSTR010000001">
    <property type="protein sequence ID" value="KAH9360582.1"/>
    <property type="molecule type" value="Genomic_DNA"/>
</dbReference>